<protein>
    <submittedName>
        <fullName evidence="8">Anaerobic ribonucleoside-triphosphate reductase activating protein</fullName>
    </submittedName>
</protein>
<dbReference type="GO" id="GO:0046872">
    <property type="term" value="F:metal ion binding"/>
    <property type="evidence" value="ECO:0007669"/>
    <property type="project" value="UniProtKB-KW"/>
</dbReference>
<keyword evidence="5" id="KW-0408">Iron</keyword>
<dbReference type="SFLD" id="SFLDG01094">
    <property type="entry name" value="Uncharacterised_Radical_SAM_Su"/>
    <property type="match status" value="1"/>
</dbReference>
<dbReference type="SUPFAM" id="SSF102114">
    <property type="entry name" value="Radical SAM enzymes"/>
    <property type="match status" value="1"/>
</dbReference>
<dbReference type="Pfam" id="PF04055">
    <property type="entry name" value="Radical_SAM"/>
    <property type="match status" value="1"/>
</dbReference>
<keyword evidence="3" id="KW-0949">S-adenosyl-L-methionine</keyword>
<dbReference type="PANTHER" id="PTHR30352:SF13">
    <property type="entry name" value="GLYCYL-RADICAL ENZYME ACTIVATING ENZYME YJJW-RELATED"/>
    <property type="match status" value="1"/>
</dbReference>
<dbReference type="PANTHER" id="PTHR30352">
    <property type="entry name" value="PYRUVATE FORMATE-LYASE-ACTIVATING ENZYME"/>
    <property type="match status" value="1"/>
</dbReference>
<evidence type="ECO:0000256" key="1">
    <source>
        <dbReference type="ARBA" id="ARBA00001966"/>
    </source>
</evidence>
<sequence>MIKGLRGTSLVDYPGKIAAVVFLGGCNFRCPYCYNVDLVLPERLRRLPDLSEKELLSELRRREGFIRGVVLTGGEPTLWGRRLIDLCARIREAFSLSIKLDTNGSHPGLLAELLSGALVDYVALDFKTAPSRYPELSADFAPVAETLEILKGLNGRAEVRITLAPALVGPKEIEEMLPYLQGLPRLALQKFVGEVELLDPDFPSQPYSREELLSLKEIFRQNLPSTEILTRF</sequence>
<evidence type="ECO:0000256" key="3">
    <source>
        <dbReference type="ARBA" id="ARBA00022691"/>
    </source>
</evidence>
<dbReference type="RefSeq" id="WP_168719052.1">
    <property type="nucleotide sequence ID" value="NZ_CP042909.1"/>
</dbReference>
<evidence type="ECO:0000259" key="7">
    <source>
        <dbReference type="PROSITE" id="PS51918"/>
    </source>
</evidence>
<feature type="domain" description="Radical SAM core" evidence="7">
    <location>
        <begin position="12"/>
        <end position="225"/>
    </location>
</feature>
<gene>
    <name evidence="8" type="ORF">FVE67_02245</name>
</gene>
<dbReference type="GO" id="GO:0051539">
    <property type="term" value="F:4 iron, 4 sulfur cluster binding"/>
    <property type="evidence" value="ECO:0007669"/>
    <property type="project" value="UniProtKB-KW"/>
</dbReference>
<dbReference type="InterPro" id="IPR013785">
    <property type="entry name" value="Aldolase_TIM"/>
</dbReference>
<dbReference type="AlphaFoldDB" id="A0A6H1WRA4"/>
<dbReference type="KEGG" id="tmai:FVE67_02245"/>
<dbReference type="SMART" id="SM00729">
    <property type="entry name" value="Elp3"/>
    <property type="match status" value="1"/>
</dbReference>
<dbReference type="InterPro" id="IPR034457">
    <property type="entry name" value="Organic_radical-activating"/>
</dbReference>
<evidence type="ECO:0000256" key="6">
    <source>
        <dbReference type="ARBA" id="ARBA00023014"/>
    </source>
</evidence>
<dbReference type="EMBL" id="CP042909">
    <property type="protein sequence ID" value="QJA05690.1"/>
    <property type="molecule type" value="Genomic_DNA"/>
</dbReference>
<name>A0A6H1WRA4_9BACT</name>
<dbReference type="GO" id="GO:0003824">
    <property type="term" value="F:catalytic activity"/>
    <property type="evidence" value="ECO:0007669"/>
    <property type="project" value="InterPro"/>
</dbReference>
<dbReference type="InterPro" id="IPR006638">
    <property type="entry name" value="Elp3/MiaA/NifB-like_rSAM"/>
</dbReference>
<reference evidence="8 9" key="1">
    <citation type="submission" date="2019-08" db="EMBL/GenBank/DDBJ databases">
        <title>Complete genome sequence of Thermosulfurimonas marina SU872T, an anaerobic thermophilic chemolithoautotrophic bacterium isolated from a shallow marine hydrothermal vent.</title>
        <authorList>
            <person name="Allioux M."/>
            <person name="Jebbar M."/>
            <person name="Slobodkina G."/>
            <person name="Slobodkin A."/>
            <person name="Moalic Y."/>
            <person name="Frolova A."/>
            <person name="Shao Z."/>
            <person name="Alain K."/>
        </authorList>
    </citation>
    <scope>NUCLEOTIDE SEQUENCE [LARGE SCALE GENOMIC DNA]</scope>
    <source>
        <strain evidence="8 9">SU872</strain>
    </source>
</reference>
<organism evidence="8 9">
    <name type="scientific">Thermosulfurimonas marina</name>
    <dbReference type="NCBI Taxonomy" id="2047767"/>
    <lineage>
        <taxon>Bacteria</taxon>
        <taxon>Pseudomonadati</taxon>
        <taxon>Thermodesulfobacteriota</taxon>
        <taxon>Thermodesulfobacteria</taxon>
        <taxon>Thermodesulfobacteriales</taxon>
        <taxon>Thermodesulfobacteriaceae</taxon>
        <taxon>Thermosulfurimonas</taxon>
    </lineage>
</organism>
<dbReference type="NCBIfam" id="TIGR02495">
    <property type="entry name" value="NrdG2"/>
    <property type="match status" value="1"/>
</dbReference>
<accession>A0A6H1WRA4</accession>
<evidence type="ECO:0000256" key="2">
    <source>
        <dbReference type="ARBA" id="ARBA00022485"/>
    </source>
</evidence>
<dbReference type="CDD" id="cd01335">
    <property type="entry name" value="Radical_SAM"/>
    <property type="match status" value="1"/>
</dbReference>
<comment type="cofactor">
    <cofactor evidence="1">
        <name>[4Fe-4S] cluster</name>
        <dbReference type="ChEBI" id="CHEBI:49883"/>
    </cofactor>
</comment>
<dbReference type="Proteomes" id="UP000501253">
    <property type="component" value="Chromosome"/>
</dbReference>
<keyword evidence="2" id="KW-0004">4Fe-4S</keyword>
<proteinExistence type="predicted"/>
<keyword evidence="6" id="KW-0411">Iron-sulfur</keyword>
<dbReference type="InterPro" id="IPR058240">
    <property type="entry name" value="rSAM_sf"/>
</dbReference>
<evidence type="ECO:0000313" key="8">
    <source>
        <dbReference type="EMBL" id="QJA05690.1"/>
    </source>
</evidence>
<dbReference type="Gene3D" id="3.20.20.70">
    <property type="entry name" value="Aldolase class I"/>
    <property type="match status" value="1"/>
</dbReference>
<evidence type="ECO:0000256" key="5">
    <source>
        <dbReference type="ARBA" id="ARBA00023004"/>
    </source>
</evidence>
<dbReference type="InterPro" id="IPR007197">
    <property type="entry name" value="rSAM"/>
</dbReference>
<dbReference type="SFLD" id="SFLDS00029">
    <property type="entry name" value="Radical_SAM"/>
    <property type="match status" value="1"/>
</dbReference>
<evidence type="ECO:0000313" key="9">
    <source>
        <dbReference type="Proteomes" id="UP000501253"/>
    </source>
</evidence>
<keyword evidence="4" id="KW-0479">Metal-binding</keyword>
<dbReference type="PROSITE" id="PS51918">
    <property type="entry name" value="RADICAL_SAM"/>
    <property type="match status" value="1"/>
</dbReference>
<keyword evidence="9" id="KW-1185">Reference proteome</keyword>
<dbReference type="InterPro" id="IPR012840">
    <property type="entry name" value="NrdG2"/>
</dbReference>
<evidence type="ECO:0000256" key="4">
    <source>
        <dbReference type="ARBA" id="ARBA00022723"/>
    </source>
</evidence>